<comment type="similarity">
    <text evidence="6">Belongs to the AAA ATPase family.</text>
</comment>
<dbReference type="GO" id="GO:0005741">
    <property type="term" value="C:mitochondrial outer membrane"/>
    <property type="evidence" value="ECO:0007669"/>
    <property type="project" value="UniProtKB-SubCell"/>
</dbReference>
<dbReference type="Proteomes" id="UP000749559">
    <property type="component" value="Unassembled WGS sequence"/>
</dbReference>
<dbReference type="InterPro" id="IPR003960">
    <property type="entry name" value="ATPase_AAA_CS"/>
</dbReference>
<dbReference type="InterPro" id="IPR027417">
    <property type="entry name" value="P-loop_NTPase"/>
</dbReference>
<dbReference type="Pfam" id="PF00004">
    <property type="entry name" value="AAA"/>
    <property type="match status" value="1"/>
</dbReference>
<keyword evidence="5" id="KW-0496">Mitochondrion</keyword>
<dbReference type="InterPro" id="IPR041569">
    <property type="entry name" value="AAA_lid_3"/>
</dbReference>
<keyword evidence="4 6" id="KW-0067">ATP-binding</keyword>
<dbReference type="GO" id="GO:0140570">
    <property type="term" value="P:extraction of mislocalized protein from mitochondrial outer membrane"/>
    <property type="evidence" value="ECO:0007669"/>
    <property type="project" value="TreeGrafter"/>
</dbReference>
<keyword evidence="2 6" id="KW-0547">Nucleotide-binding</keyword>
<comment type="caution">
    <text evidence="7">The sequence shown here is derived from an EMBL/GenBank/DDBJ whole genome shotgun (WGS) entry which is preliminary data.</text>
</comment>
<dbReference type="InterPro" id="IPR051701">
    <property type="entry name" value="Mito_OM_Translocase_MSP1"/>
</dbReference>
<dbReference type="SUPFAM" id="SSF52540">
    <property type="entry name" value="P-loop containing nucleoside triphosphate hydrolases"/>
    <property type="match status" value="1"/>
</dbReference>
<evidence type="ECO:0000313" key="7">
    <source>
        <dbReference type="EMBL" id="CAH1794054.1"/>
    </source>
</evidence>
<keyword evidence="8" id="KW-1185">Reference proteome</keyword>
<protein>
    <submittedName>
        <fullName evidence="7">Uncharacterized protein</fullName>
    </submittedName>
</protein>
<comment type="subcellular location">
    <subcellularLocation>
        <location evidence="1">Mitochondrion outer membrane</location>
        <topology evidence="1">Single-pass membrane protein</topology>
    </subcellularLocation>
</comment>
<evidence type="ECO:0000256" key="6">
    <source>
        <dbReference type="RuleBase" id="RU003651"/>
    </source>
</evidence>
<keyword evidence="3" id="KW-1000">Mitochondrion outer membrane</keyword>
<keyword evidence="3" id="KW-0472">Membrane</keyword>
<dbReference type="PROSITE" id="PS00674">
    <property type="entry name" value="AAA"/>
    <property type="match status" value="1"/>
</dbReference>
<evidence type="ECO:0000256" key="4">
    <source>
        <dbReference type="ARBA" id="ARBA00022840"/>
    </source>
</evidence>
<dbReference type="GO" id="GO:0005524">
    <property type="term" value="F:ATP binding"/>
    <property type="evidence" value="ECO:0007669"/>
    <property type="project" value="UniProtKB-KW"/>
</dbReference>
<evidence type="ECO:0000256" key="1">
    <source>
        <dbReference type="ARBA" id="ARBA00004572"/>
    </source>
</evidence>
<dbReference type="FunFam" id="3.40.50.300:FF:000538">
    <property type="entry name" value="ATPase family AAA domain-containing protein 1"/>
    <property type="match status" value="1"/>
</dbReference>
<proteinExistence type="inferred from homology"/>
<dbReference type="InterPro" id="IPR003593">
    <property type="entry name" value="AAA+_ATPase"/>
</dbReference>
<dbReference type="Gene3D" id="1.10.8.60">
    <property type="match status" value="1"/>
</dbReference>
<dbReference type="PANTHER" id="PTHR45644">
    <property type="entry name" value="AAA ATPASE, PUTATIVE (AFU_ORTHOLOGUE AFUA_2G12920)-RELATED-RELATED"/>
    <property type="match status" value="1"/>
</dbReference>
<dbReference type="PANTHER" id="PTHR45644:SF3">
    <property type="entry name" value="FI08533P-RELATED"/>
    <property type="match status" value="1"/>
</dbReference>
<dbReference type="OrthoDB" id="10254455at2759"/>
<gene>
    <name evidence="7" type="ORF">OFUS_LOCUS18821</name>
</gene>
<name>A0A8J1UKH7_OWEFU</name>
<evidence type="ECO:0000256" key="5">
    <source>
        <dbReference type="ARBA" id="ARBA00023128"/>
    </source>
</evidence>
<accession>A0A8J1UKH7</accession>
<evidence type="ECO:0000313" key="8">
    <source>
        <dbReference type="Proteomes" id="UP000749559"/>
    </source>
</evidence>
<organism evidence="7 8">
    <name type="scientific">Owenia fusiformis</name>
    <name type="common">Polychaete worm</name>
    <dbReference type="NCBI Taxonomy" id="6347"/>
    <lineage>
        <taxon>Eukaryota</taxon>
        <taxon>Metazoa</taxon>
        <taxon>Spiralia</taxon>
        <taxon>Lophotrochozoa</taxon>
        <taxon>Annelida</taxon>
        <taxon>Polychaeta</taxon>
        <taxon>Sedentaria</taxon>
        <taxon>Canalipalpata</taxon>
        <taxon>Sabellida</taxon>
        <taxon>Oweniida</taxon>
        <taxon>Oweniidae</taxon>
        <taxon>Owenia</taxon>
    </lineage>
</organism>
<dbReference type="AlphaFoldDB" id="A0A8J1UKH7"/>
<dbReference type="EMBL" id="CAIIXF020000009">
    <property type="protein sequence ID" value="CAH1794054.1"/>
    <property type="molecule type" value="Genomic_DNA"/>
</dbReference>
<dbReference type="InterPro" id="IPR003959">
    <property type="entry name" value="ATPase_AAA_core"/>
</dbReference>
<dbReference type="Gene3D" id="3.40.50.300">
    <property type="entry name" value="P-loop containing nucleotide triphosphate hydrolases"/>
    <property type="match status" value="1"/>
</dbReference>
<dbReference type="Pfam" id="PF17862">
    <property type="entry name" value="AAA_lid_3"/>
    <property type="match status" value="1"/>
</dbReference>
<evidence type="ECO:0000256" key="3">
    <source>
        <dbReference type="ARBA" id="ARBA00022787"/>
    </source>
</evidence>
<reference evidence="7" key="1">
    <citation type="submission" date="2022-03" db="EMBL/GenBank/DDBJ databases">
        <authorList>
            <person name="Martin C."/>
        </authorList>
    </citation>
    <scope>NUCLEOTIDE SEQUENCE</scope>
</reference>
<dbReference type="SMART" id="SM00382">
    <property type="entry name" value="AAA"/>
    <property type="match status" value="1"/>
</dbReference>
<dbReference type="GO" id="GO:0016887">
    <property type="term" value="F:ATP hydrolysis activity"/>
    <property type="evidence" value="ECO:0007669"/>
    <property type="project" value="InterPro"/>
</dbReference>
<sequence length="367" mass="41370">MSPENGISRPEIIAKIISTLLGLTLSFGVSYFALKWLGDKMDPTHKEKKEQKKQAEKVLHMIGVRDIKLSDYELCIASNLVDPLSMVTSWDDIGGLDDIIQEIKETVIWPFQRQDLFRSSQLLQPPKGVLLYGPPGCGKTMIARAMAKAADARFINLQVSSLVDKWYGESQKRAEAVFSLAIKLQPTIIFIDEIDSFLRSRNSSDHEATLMIKTQFMSFWDGLITDNKCRVMIIGATNRPHDVDDAILRRMPSMFNIGLPNAVQRARILKLILEEENVSGDVELDKIAVQCDGLSGSDLRELCRQAAILRVREHINNEMDENGDESFHDATQEVELRSISMLDMTHGLKKLLETKLKPGFPQQISLD</sequence>
<evidence type="ECO:0000256" key="2">
    <source>
        <dbReference type="ARBA" id="ARBA00022741"/>
    </source>
</evidence>